<name>A0ABT6C4E2_9MICO</name>
<reference evidence="1 2" key="1">
    <citation type="submission" date="2023-03" db="EMBL/GenBank/DDBJ databases">
        <title>YIM 133296 draft genome.</title>
        <authorList>
            <person name="Xiong L."/>
        </authorList>
    </citation>
    <scope>NUCLEOTIDE SEQUENCE [LARGE SCALE GENOMIC DNA]</scope>
    <source>
        <strain evidence="1 2">YIM 133296</strain>
    </source>
</reference>
<keyword evidence="2" id="KW-1185">Reference proteome</keyword>
<proteinExistence type="predicted"/>
<dbReference type="Proteomes" id="UP001528912">
    <property type="component" value="Unassembled WGS sequence"/>
</dbReference>
<gene>
    <name evidence="1" type="ORF">P4R38_02705</name>
</gene>
<evidence type="ECO:0000313" key="2">
    <source>
        <dbReference type="Proteomes" id="UP001528912"/>
    </source>
</evidence>
<accession>A0ABT6C4E2</accession>
<comment type="caution">
    <text evidence="1">The sequence shown here is derived from an EMBL/GenBank/DDBJ whole genome shotgun (WGS) entry which is preliminary data.</text>
</comment>
<dbReference type="Pfam" id="PF11066">
    <property type="entry name" value="DUF2867"/>
    <property type="match status" value="1"/>
</dbReference>
<evidence type="ECO:0000313" key="1">
    <source>
        <dbReference type="EMBL" id="MDF8263157.1"/>
    </source>
</evidence>
<sequence>MTTTISRTGHRLPPAAHTEQPWRIHDIAPDFDLEDVWALPTPGGPDDFPRLVERFVSGDVADNPSWIARTLFTVRWWIGGALGWDGDGQGLDQRVASLRERLPADLRVTPGPDLDRLPFRSLYLTDDEWAMEIANSTVHAVSHLSWVRTRDGSYRGQMAVLVRPNGRLGEAYMAAIRPFRYVLVYPPLMRGIGASWDAAT</sequence>
<dbReference type="EMBL" id="JAROAV010000008">
    <property type="protein sequence ID" value="MDF8263157.1"/>
    <property type="molecule type" value="Genomic_DNA"/>
</dbReference>
<organism evidence="1 2">
    <name type="scientific">Luteipulveratus flavus</name>
    <dbReference type="NCBI Taxonomy" id="3031728"/>
    <lineage>
        <taxon>Bacteria</taxon>
        <taxon>Bacillati</taxon>
        <taxon>Actinomycetota</taxon>
        <taxon>Actinomycetes</taxon>
        <taxon>Micrococcales</taxon>
        <taxon>Dermacoccaceae</taxon>
        <taxon>Luteipulveratus</taxon>
    </lineage>
</organism>
<dbReference type="RefSeq" id="WP_277190935.1">
    <property type="nucleotide sequence ID" value="NZ_JAROAV010000008.1"/>
</dbReference>
<dbReference type="InterPro" id="IPR021295">
    <property type="entry name" value="DUF2867"/>
</dbReference>
<protein>
    <submittedName>
        <fullName evidence="1">DUF2867 domain-containing protein</fullName>
    </submittedName>
</protein>